<reference evidence="2" key="1">
    <citation type="submission" date="2018-02" db="EMBL/GenBank/DDBJ databases">
        <title>Rhizophora mucronata_Transcriptome.</title>
        <authorList>
            <person name="Meera S.P."/>
            <person name="Sreeshan A."/>
            <person name="Augustine A."/>
        </authorList>
    </citation>
    <scope>NUCLEOTIDE SEQUENCE</scope>
    <source>
        <tissue evidence="2">Leaf</tissue>
    </source>
</reference>
<feature type="transmembrane region" description="Helical" evidence="1">
    <location>
        <begin position="12"/>
        <end position="29"/>
    </location>
</feature>
<sequence length="54" mass="6344">MVTAKTKIQSIIHYSLFAIHGLVILLLMFPNSDFIYQLISSSQYFREEKIHFLP</sequence>
<keyword evidence="1" id="KW-0472">Membrane</keyword>
<name>A0A2P2J406_RHIMU</name>
<evidence type="ECO:0000256" key="1">
    <source>
        <dbReference type="SAM" id="Phobius"/>
    </source>
</evidence>
<organism evidence="2">
    <name type="scientific">Rhizophora mucronata</name>
    <name type="common">Asiatic mangrove</name>
    <dbReference type="NCBI Taxonomy" id="61149"/>
    <lineage>
        <taxon>Eukaryota</taxon>
        <taxon>Viridiplantae</taxon>
        <taxon>Streptophyta</taxon>
        <taxon>Embryophyta</taxon>
        <taxon>Tracheophyta</taxon>
        <taxon>Spermatophyta</taxon>
        <taxon>Magnoliopsida</taxon>
        <taxon>eudicotyledons</taxon>
        <taxon>Gunneridae</taxon>
        <taxon>Pentapetalae</taxon>
        <taxon>rosids</taxon>
        <taxon>fabids</taxon>
        <taxon>Malpighiales</taxon>
        <taxon>Rhizophoraceae</taxon>
        <taxon>Rhizophora</taxon>
    </lineage>
</organism>
<keyword evidence="1" id="KW-0812">Transmembrane</keyword>
<keyword evidence="1" id="KW-1133">Transmembrane helix</keyword>
<evidence type="ECO:0000313" key="2">
    <source>
        <dbReference type="EMBL" id="MBW88218.1"/>
    </source>
</evidence>
<dbReference type="EMBL" id="GGEC01007735">
    <property type="protein sequence ID" value="MBW88218.1"/>
    <property type="molecule type" value="Transcribed_RNA"/>
</dbReference>
<protein>
    <submittedName>
        <fullName evidence="2">Uncharacterized protein</fullName>
    </submittedName>
</protein>
<dbReference type="AlphaFoldDB" id="A0A2P2J406"/>
<proteinExistence type="predicted"/>
<accession>A0A2P2J406</accession>